<dbReference type="InterPro" id="IPR027417">
    <property type="entry name" value="P-loop_NTPase"/>
</dbReference>
<dbReference type="InterPro" id="IPR001525">
    <property type="entry name" value="C5_MeTfrase"/>
</dbReference>
<dbReference type="InterPro" id="IPR000330">
    <property type="entry name" value="SNF2_N"/>
</dbReference>
<dbReference type="Pfam" id="PF00145">
    <property type="entry name" value="DNA_methylase"/>
    <property type="match status" value="1"/>
</dbReference>
<dbReference type="PANTHER" id="PTHR45626:SF26">
    <property type="entry name" value="FAMILY HELICASE, PUTATIVE (AFU_ORTHOLOGUE AFUA_2G09120)-RELATED"/>
    <property type="match status" value="1"/>
</dbReference>
<dbReference type="GO" id="GO:0005524">
    <property type="term" value="F:ATP binding"/>
    <property type="evidence" value="ECO:0007669"/>
    <property type="project" value="UniProtKB-KW"/>
</dbReference>
<evidence type="ECO:0000259" key="7">
    <source>
        <dbReference type="SMART" id="SM00487"/>
    </source>
</evidence>
<dbReference type="GO" id="GO:0016787">
    <property type="term" value="F:hydrolase activity"/>
    <property type="evidence" value="ECO:0007669"/>
    <property type="project" value="UniProtKB-KW"/>
</dbReference>
<dbReference type="GeneID" id="28770448"/>
<evidence type="ECO:0000256" key="1">
    <source>
        <dbReference type="ARBA" id="ARBA00022603"/>
    </source>
</evidence>
<dbReference type="Proteomes" id="UP000077069">
    <property type="component" value="Unassembled WGS sequence"/>
</dbReference>
<name>A0A177CJM3_9PLEO</name>
<keyword evidence="5" id="KW-0067">ATP-binding</keyword>
<dbReference type="InterPro" id="IPR050628">
    <property type="entry name" value="SNF2_RAD54_helicase_TF"/>
</dbReference>
<keyword evidence="9" id="KW-1185">Reference proteome</keyword>
<dbReference type="InParanoid" id="A0A177CJM3"/>
<keyword evidence="1" id="KW-0489">Methyltransferase</keyword>
<feature type="region of interest" description="Disordered" evidence="6">
    <location>
        <begin position="390"/>
        <end position="488"/>
    </location>
</feature>
<feature type="region of interest" description="Disordered" evidence="6">
    <location>
        <begin position="204"/>
        <end position="283"/>
    </location>
</feature>
<dbReference type="GO" id="GO:0008094">
    <property type="term" value="F:ATP-dependent activity, acting on DNA"/>
    <property type="evidence" value="ECO:0007669"/>
    <property type="project" value="TreeGrafter"/>
</dbReference>
<dbReference type="GO" id="GO:0005634">
    <property type="term" value="C:nucleus"/>
    <property type="evidence" value="ECO:0007669"/>
    <property type="project" value="TreeGrafter"/>
</dbReference>
<dbReference type="Gene3D" id="3.40.50.150">
    <property type="entry name" value="Vaccinia Virus protein VP39"/>
    <property type="match status" value="1"/>
</dbReference>
<dbReference type="RefSeq" id="XP_018037404.1">
    <property type="nucleotide sequence ID" value="XM_018186962.1"/>
</dbReference>
<protein>
    <recommendedName>
        <fullName evidence="7">Helicase ATP-binding domain-containing protein</fullName>
    </recommendedName>
</protein>
<evidence type="ECO:0000256" key="5">
    <source>
        <dbReference type="ARBA" id="ARBA00022840"/>
    </source>
</evidence>
<dbReference type="SUPFAM" id="SSF53335">
    <property type="entry name" value="S-adenosyl-L-methionine-dependent methyltransferases"/>
    <property type="match status" value="1"/>
</dbReference>
<evidence type="ECO:0000313" key="9">
    <source>
        <dbReference type="Proteomes" id="UP000077069"/>
    </source>
</evidence>
<organism evidence="8 9">
    <name type="scientific">Paraphaeosphaeria sporulosa</name>
    <dbReference type="NCBI Taxonomy" id="1460663"/>
    <lineage>
        <taxon>Eukaryota</taxon>
        <taxon>Fungi</taxon>
        <taxon>Dikarya</taxon>
        <taxon>Ascomycota</taxon>
        <taxon>Pezizomycotina</taxon>
        <taxon>Dothideomycetes</taxon>
        <taxon>Pleosporomycetidae</taxon>
        <taxon>Pleosporales</taxon>
        <taxon>Massarineae</taxon>
        <taxon>Didymosphaeriaceae</taxon>
        <taxon>Paraphaeosphaeria</taxon>
    </lineage>
</organism>
<dbReference type="OrthoDB" id="423221at2759"/>
<evidence type="ECO:0000256" key="3">
    <source>
        <dbReference type="ARBA" id="ARBA00022741"/>
    </source>
</evidence>
<dbReference type="InterPro" id="IPR049730">
    <property type="entry name" value="SNF2/RAD54-like_C"/>
</dbReference>
<evidence type="ECO:0000313" key="8">
    <source>
        <dbReference type="EMBL" id="OAG07039.1"/>
    </source>
</evidence>
<sequence length="2479" mass="277170">MLTTPCNMPTTRTSSRKRARSPSIRTLEHEESSRRAMPRLTPSNKRRAVESSTPGRSTPRRVSVRIEVSASPNTAELAQTSALVPTHDDPPPLQTCFVCRRRGGLYAFTCIFEEGSDKCTRCVKEKKRCREATTAEKAALDARCPQCKSRGHARCRYPDGRPWQKGNGGISCDVCIRRNKRCGAPVRRIANSNTRAFLQITFGGSQSQEQNADPSHESTESGSQKTSGGDTLIDADQQRQASMSEYATVPSSSRGRRSGTGASTIDIGAEATTGISRKGTHIESSEDHATMLNSARVIISTATRSSLTATLSAVKKRRVLQQGTWTPEDSAEETPPIFNLDVIPDDSDAAAHKLLTEAGGAALPSPPSTESETEDTMAALAYSKYIEMDEPTYPANSGPSDKHSSAEQRQHRNSEPERVNSRARHSTANYSARYTPPPLDLSDNQSTEEFSSYEGNDGDEEAGSDDEEEVEASSADELLSGEDNLGENMLSDLDVEPEALAEPMKARTKPAMSSRPARKGIDLSLPPMHDNETIFADLTSRAVDLGLADALKKIDRAINVATMCSGTESPLFGLIASTAALENNNQPPLRFRHVFSAEIEPFKQAFIERNWAPELLFRDIREFIAEGATAATTAYGAIAKIPAGVDVLVAGFSCKNLSRQNNHQKTLKDNGESGETWTAVYEYSRRFRPSVVLLENVKSKASTWDDVVSQWSDIDYEAGWLYCDTKRYYYPQTRERMYMIAIDRRGSGKKASQAVENWKQTMRKLERPCSSSYETFLANFPRGSVDYSPLTSEWAWELCKLRYDHMRSELGLGVKRPCTRWSENGTKQPFEHADHDWFTARSSREWEAIEVAYLRAAVINGIDALYKEIIWDVSQNPDRFHENLGLIGCITPKGQLFSTNWQRPLSGMELLGYQGLPLDKIHLARESAAELQDLAGNAMSTTVIAASQIAAIICASQFLKGSSSAQQQRMDKLAPSTNTLVRSGQLTAYAPNIVEPQTINVKVLAQHARYSSQLCSRECDERICEAVIQACAACGHTACALHAGNPKHVYIDTVERTTHLQNPYTFISEWRPKLPSRVSFKNFSGFSFSTTLQARLPRDELTEEFQQRVHDVDIESKQFYIGGFTRHPGFWKVLYKADQAYLELYIGKKLQWLLYVQSPSELPGDSALRALLRTPVARGSVKDSLLSAEWDIYVPSVYNIPLHIRGSSETSKSFKNRLALRDFQTETIPATLHIRVDDNRPVDLPDDWIDFTGEYEHLPHCGTASHSLYKRSSHPALYLFLDPDPLGRGKDDSFYFSFDCERLRSGDHRQSVAHLRPSWRPENHADTNDNFVEAISFGSWERADVGTIDLASDLLSLSAKVLTKPNFFIEEKRACTNAMSVLEVEALEVLPTKNLDAYLWALDNVSSAPSSPSWQPFGTSSDADCTCAPPFPGLLWSVDKAGVATAYENPKAAATRERAIKTRCQIFHIESEIVNKTTRIKFGVNINSLAHRAARTLLRTRGLAPAEPVNVSWRLLTDQRRVASVRFPEFRLQSNATDKPFSKRLRIAYELRGAQPRALEWMRAQERGISFTITEVEEAVHIKLGWRAEARAQAKTVVRGGVLADRPSFGKTVITIALIESEFEECREGASVINKNRLIDKQKLALIDTAATLIVCPPHLVDQWQEEFEKFLDTKLYELYSIVSIKTFAELHSLTFEDMQNSRVVIVSWAILSDPEYIAYLAGFSAMPEPATASTKGAPNRRAFNAWMERVSQELPAQLTKQQHMDPADFSANTESLLRERLSRDEFNMVLPLQLRQGSQYQPYNVTQAGKKISEAKANSKKGKTRIFSVPLLHLFCFNRIVVDEYHYLNVHQKDQKKIHDNLVSSVGIKAIAAHKRWVLSGTPALGSFADVDNIASFLGIQLGKYSPRSNIGKQTQIEDMQSEAQTKVERFLAQKETMSSHWHQARHQLAQDFLDNFVRQNEPSLEHISCSESLRTIDLDVAHHAVYLELSQHLISQRMALKRMKNTEGADRTNRLNASLNGSSTGEDALLKCAMLYDSNDGGSGLRALLQTRSREYQETVADLKRLLRGFEGQRKRNFEGLQKSLQEEGCISQLYMYFGKDVCIDNWLGDDKATRKIRALVKDAEANPDCTELIIEGNRIDEKVKNIKKALSKLRTTANQLAFRIRSARFISNVQSLLQPLCESSNLTRHCDAPECQGSATIADLYLTSSCGHLSCERCLADRTDNEVCVVPSCNTTVQTMNLVKATHLGSQKEIESGRSFGRKLDAVAKLIAELPECDQCLVFAPDNRTTSYLKELCDHHNISQLAPNEKNPAKAIQAFKKNPNVKALILDLTSETAAGVNLFNANHILFVAPVLVKSQYEYDAAMEQAIARSRRYGQDKHVRVYHFAALHTVDVDILEHRHKRKDGITDITAPVSLPHTKLKQRERTKLVRNKTGRMALVPMSWVEDRRARGIMGVEESPQSFTSLIKFSEGFGD</sequence>
<dbReference type="EMBL" id="KV441551">
    <property type="protein sequence ID" value="OAG07039.1"/>
    <property type="molecule type" value="Genomic_DNA"/>
</dbReference>
<feature type="compositionally biased region" description="Acidic residues" evidence="6">
    <location>
        <begin position="456"/>
        <end position="471"/>
    </location>
</feature>
<feature type="region of interest" description="Disordered" evidence="6">
    <location>
        <begin position="503"/>
        <end position="525"/>
    </location>
</feature>
<dbReference type="PANTHER" id="PTHR45626">
    <property type="entry name" value="TRANSCRIPTION TERMINATION FACTOR 2-RELATED"/>
    <property type="match status" value="1"/>
</dbReference>
<proteinExistence type="predicted"/>
<feature type="compositionally biased region" description="Polar residues" evidence="6">
    <location>
        <begin position="204"/>
        <end position="213"/>
    </location>
</feature>
<feature type="compositionally biased region" description="Polar residues" evidence="6">
    <location>
        <begin position="220"/>
        <end position="229"/>
    </location>
</feature>
<dbReference type="STRING" id="1460663.A0A177CJM3"/>
<evidence type="ECO:0000256" key="4">
    <source>
        <dbReference type="ARBA" id="ARBA00022801"/>
    </source>
</evidence>
<dbReference type="GO" id="GO:0032259">
    <property type="term" value="P:methylation"/>
    <property type="evidence" value="ECO:0007669"/>
    <property type="project" value="UniProtKB-KW"/>
</dbReference>
<dbReference type="InterPro" id="IPR029063">
    <property type="entry name" value="SAM-dependent_MTases_sf"/>
</dbReference>
<dbReference type="SMART" id="SM00487">
    <property type="entry name" value="DEXDc"/>
    <property type="match status" value="1"/>
</dbReference>
<dbReference type="Gene3D" id="3.40.50.300">
    <property type="entry name" value="P-loop containing nucleotide triphosphate hydrolases"/>
    <property type="match status" value="2"/>
</dbReference>
<dbReference type="InterPro" id="IPR014001">
    <property type="entry name" value="Helicase_ATP-bd"/>
</dbReference>
<keyword evidence="3" id="KW-0547">Nucleotide-binding</keyword>
<keyword evidence="2" id="KW-0808">Transferase</keyword>
<evidence type="ECO:0000256" key="2">
    <source>
        <dbReference type="ARBA" id="ARBA00022679"/>
    </source>
</evidence>
<evidence type="ECO:0000256" key="6">
    <source>
        <dbReference type="SAM" id="MobiDB-lite"/>
    </source>
</evidence>
<gene>
    <name evidence="8" type="ORF">CC84DRAFT_634243</name>
</gene>
<dbReference type="Pfam" id="PF00176">
    <property type="entry name" value="SNF2-rel_dom"/>
    <property type="match status" value="1"/>
</dbReference>
<dbReference type="CDD" id="cd18793">
    <property type="entry name" value="SF2_C_SNF"/>
    <property type="match status" value="1"/>
</dbReference>
<dbReference type="SUPFAM" id="SSF52540">
    <property type="entry name" value="P-loop containing nucleoside triphosphate hydrolases"/>
    <property type="match status" value="2"/>
</dbReference>
<feature type="compositionally biased region" description="Basic and acidic residues" evidence="6">
    <location>
        <begin position="400"/>
        <end position="420"/>
    </location>
</feature>
<keyword evidence="4" id="KW-0378">Hydrolase</keyword>
<feature type="region of interest" description="Disordered" evidence="6">
    <location>
        <begin position="1"/>
        <end position="63"/>
    </location>
</feature>
<feature type="domain" description="Helicase ATP-binding" evidence="7">
    <location>
        <begin position="1547"/>
        <end position="1921"/>
    </location>
</feature>
<dbReference type="GO" id="GO:0008168">
    <property type="term" value="F:methyltransferase activity"/>
    <property type="evidence" value="ECO:0007669"/>
    <property type="project" value="UniProtKB-KW"/>
</dbReference>
<dbReference type="GO" id="GO:0006281">
    <property type="term" value="P:DNA repair"/>
    <property type="evidence" value="ECO:0007669"/>
    <property type="project" value="TreeGrafter"/>
</dbReference>
<reference evidence="8 9" key="1">
    <citation type="submission" date="2016-05" db="EMBL/GenBank/DDBJ databases">
        <title>Comparative analysis of secretome profiles of manganese(II)-oxidizing ascomycete fungi.</title>
        <authorList>
            <consortium name="DOE Joint Genome Institute"/>
            <person name="Zeiner C.A."/>
            <person name="Purvine S.O."/>
            <person name="Zink E.M."/>
            <person name="Wu S."/>
            <person name="Pasa-Tolic L."/>
            <person name="Chaput D.L."/>
            <person name="Haridas S."/>
            <person name="Grigoriev I.V."/>
            <person name="Santelli C.M."/>
            <person name="Hansel C.M."/>
        </authorList>
    </citation>
    <scope>NUCLEOTIDE SEQUENCE [LARGE SCALE GENOMIC DNA]</scope>
    <source>
        <strain evidence="8 9">AP3s5-JAC2a</strain>
    </source>
</reference>
<accession>A0A177CJM3</accession>